<reference evidence="1 2" key="1">
    <citation type="submission" date="2019-08" db="EMBL/GenBank/DDBJ databases">
        <title>A chromosome-level genome assembly, high-density linkage maps, and genome scans reveal the genomic architecture of hybrid incompatibilities underlying speciation via character displacement in darters (Percidae: Etheostominae).</title>
        <authorList>
            <person name="Moran R.L."/>
            <person name="Catchen J.M."/>
            <person name="Fuller R.C."/>
        </authorList>
    </citation>
    <scope>NUCLEOTIDE SEQUENCE [LARGE SCALE GENOMIC DNA]</scope>
    <source>
        <strain evidence="1">EspeVRDwgs_2016</strain>
        <tissue evidence="1">Muscle</tissue>
    </source>
</reference>
<protein>
    <submittedName>
        <fullName evidence="1">Uncharacterized protein</fullName>
    </submittedName>
</protein>
<evidence type="ECO:0000313" key="1">
    <source>
        <dbReference type="EMBL" id="KAA8589868.1"/>
    </source>
</evidence>
<dbReference type="EMBL" id="VOFY01000009">
    <property type="protein sequence ID" value="KAA8589868.1"/>
    <property type="molecule type" value="Genomic_DNA"/>
</dbReference>
<comment type="caution">
    <text evidence="1">The sequence shown here is derived from an EMBL/GenBank/DDBJ whole genome shotgun (WGS) entry which is preliminary data.</text>
</comment>
<name>A0A5J5D586_9PERO</name>
<organism evidence="1 2">
    <name type="scientific">Etheostoma spectabile</name>
    <name type="common">orangethroat darter</name>
    <dbReference type="NCBI Taxonomy" id="54343"/>
    <lineage>
        <taxon>Eukaryota</taxon>
        <taxon>Metazoa</taxon>
        <taxon>Chordata</taxon>
        <taxon>Craniata</taxon>
        <taxon>Vertebrata</taxon>
        <taxon>Euteleostomi</taxon>
        <taxon>Actinopterygii</taxon>
        <taxon>Neopterygii</taxon>
        <taxon>Teleostei</taxon>
        <taxon>Neoteleostei</taxon>
        <taxon>Acanthomorphata</taxon>
        <taxon>Eupercaria</taxon>
        <taxon>Perciformes</taxon>
        <taxon>Percoidei</taxon>
        <taxon>Percidae</taxon>
        <taxon>Etheostomatinae</taxon>
        <taxon>Etheostoma</taxon>
    </lineage>
</organism>
<proteinExistence type="predicted"/>
<dbReference type="Proteomes" id="UP000327493">
    <property type="component" value="Chromosome 9"/>
</dbReference>
<sequence length="91" mass="10082">MTRAIRSHRCSLWMEAEVPALCPVAQSFTLLVLPALPRTRARSREESAGCMGAAPVPWSCCFFSGSCSQPGSKPYQITTCRRTERVRTVHP</sequence>
<dbReference type="AlphaFoldDB" id="A0A5J5D586"/>
<gene>
    <name evidence="1" type="ORF">FQN60_013233</name>
</gene>
<accession>A0A5J5D586</accession>
<evidence type="ECO:0000313" key="2">
    <source>
        <dbReference type="Proteomes" id="UP000327493"/>
    </source>
</evidence>
<keyword evidence="2" id="KW-1185">Reference proteome</keyword>